<dbReference type="AlphaFoldDB" id="A0A5R9EFA8"/>
<dbReference type="PROSITE" id="PS50109">
    <property type="entry name" value="HIS_KIN"/>
    <property type="match status" value="1"/>
</dbReference>
<feature type="compositionally biased region" description="Gly residues" evidence="11">
    <location>
        <begin position="470"/>
        <end position="491"/>
    </location>
</feature>
<dbReference type="SUPFAM" id="SSF47384">
    <property type="entry name" value="Homodimeric domain of signal transducing histidine kinase"/>
    <property type="match status" value="1"/>
</dbReference>
<dbReference type="InterPro" id="IPR036097">
    <property type="entry name" value="HisK_dim/P_sf"/>
</dbReference>
<accession>A0A5R9EFA8</accession>
<comment type="catalytic activity">
    <reaction evidence="1">
        <text>ATP + protein L-histidine = ADP + protein N-phospho-L-histidine.</text>
        <dbReference type="EC" id="2.7.13.3"/>
    </reaction>
</comment>
<dbReference type="PANTHER" id="PTHR45436">
    <property type="entry name" value="SENSOR HISTIDINE KINASE YKOH"/>
    <property type="match status" value="1"/>
</dbReference>
<dbReference type="InterPro" id="IPR003594">
    <property type="entry name" value="HATPase_dom"/>
</dbReference>
<dbReference type="Proteomes" id="UP000305921">
    <property type="component" value="Unassembled WGS sequence"/>
</dbReference>
<feature type="region of interest" description="Disordered" evidence="11">
    <location>
        <begin position="465"/>
        <end position="528"/>
    </location>
</feature>
<dbReference type="EMBL" id="VAWE01000001">
    <property type="protein sequence ID" value="TLQ47825.1"/>
    <property type="molecule type" value="Genomic_DNA"/>
</dbReference>
<keyword evidence="6" id="KW-0812">Transmembrane</keyword>
<dbReference type="GO" id="GO:0000155">
    <property type="term" value="F:phosphorelay sensor kinase activity"/>
    <property type="evidence" value="ECO:0007669"/>
    <property type="project" value="InterPro"/>
</dbReference>
<keyword evidence="9" id="KW-0902">Two-component regulatory system</keyword>
<protein>
    <recommendedName>
        <fullName evidence="3">histidine kinase</fullName>
        <ecNumber evidence="3">2.7.13.3</ecNumber>
    </recommendedName>
</protein>
<dbReference type="SMART" id="SM00387">
    <property type="entry name" value="HATPase_c"/>
    <property type="match status" value="1"/>
</dbReference>
<evidence type="ECO:0000256" key="5">
    <source>
        <dbReference type="ARBA" id="ARBA00022679"/>
    </source>
</evidence>
<feature type="domain" description="Histidine kinase" evidence="12">
    <location>
        <begin position="250"/>
        <end position="468"/>
    </location>
</feature>
<dbReference type="CDD" id="cd00082">
    <property type="entry name" value="HisKA"/>
    <property type="match status" value="1"/>
</dbReference>
<dbReference type="PRINTS" id="PR00344">
    <property type="entry name" value="BCTRLSENSOR"/>
</dbReference>
<dbReference type="InterPro" id="IPR050428">
    <property type="entry name" value="TCS_sensor_his_kinase"/>
</dbReference>
<evidence type="ECO:0000256" key="4">
    <source>
        <dbReference type="ARBA" id="ARBA00022553"/>
    </source>
</evidence>
<dbReference type="InterPro" id="IPR036890">
    <property type="entry name" value="HATPase_C_sf"/>
</dbReference>
<name>A0A5R9EFA8_9ACTN</name>
<evidence type="ECO:0000256" key="8">
    <source>
        <dbReference type="ARBA" id="ARBA00022989"/>
    </source>
</evidence>
<keyword evidence="7 13" id="KW-0418">Kinase</keyword>
<dbReference type="GO" id="GO:0005886">
    <property type="term" value="C:plasma membrane"/>
    <property type="evidence" value="ECO:0007669"/>
    <property type="project" value="UniProtKB-SubCell"/>
</dbReference>
<dbReference type="OrthoDB" id="5241347at2"/>
<dbReference type="InterPro" id="IPR003661">
    <property type="entry name" value="HisK_dim/P_dom"/>
</dbReference>
<organism evidence="13 14">
    <name type="scientific">Streptomyces marianii</name>
    <dbReference type="NCBI Taxonomy" id="1817406"/>
    <lineage>
        <taxon>Bacteria</taxon>
        <taxon>Bacillati</taxon>
        <taxon>Actinomycetota</taxon>
        <taxon>Actinomycetes</taxon>
        <taxon>Kitasatosporales</taxon>
        <taxon>Streptomycetaceae</taxon>
        <taxon>Streptomyces</taxon>
    </lineage>
</organism>
<evidence type="ECO:0000256" key="1">
    <source>
        <dbReference type="ARBA" id="ARBA00000085"/>
    </source>
</evidence>
<comment type="subcellular location">
    <subcellularLocation>
        <location evidence="2">Cell membrane</location>
    </subcellularLocation>
</comment>
<evidence type="ECO:0000256" key="11">
    <source>
        <dbReference type="SAM" id="MobiDB-lite"/>
    </source>
</evidence>
<dbReference type="Gene3D" id="3.30.565.10">
    <property type="entry name" value="Histidine kinase-like ATPase, C-terminal domain"/>
    <property type="match status" value="1"/>
</dbReference>
<reference evidence="13 14" key="1">
    <citation type="submission" date="2019-05" db="EMBL/GenBank/DDBJ databases">
        <title>Streptomyces marianii sp. nov., a novel marine actinomycete from southern coast of India.</title>
        <authorList>
            <person name="Iniyan A.M."/>
            <person name="Wink J."/>
            <person name="Ramprasad E."/>
            <person name="Ramana C.V."/>
            <person name="Bunk B."/>
            <person name="Sproer C."/>
            <person name="Joseph F.-J.R.S."/>
            <person name="Vincent S.G.P."/>
        </authorList>
    </citation>
    <scope>NUCLEOTIDE SEQUENCE [LARGE SCALE GENOMIC DNA]</scope>
    <source>
        <strain evidence="13 14">ICN19</strain>
    </source>
</reference>
<evidence type="ECO:0000259" key="12">
    <source>
        <dbReference type="PROSITE" id="PS50109"/>
    </source>
</evidence>
<dbReference type="SUPFAM" id="SSF55874">
    <property type="entry name" value="ATPase domain of HSP90 chaperone/DNA topoisomerase II/histidine kinase"/>
    <property type="match status" value="1"/>
</dbReference>
<gene>
    <name evidence="13" type="ORF">FEF34_37275</name>
</gene>
<evidence type="ECO:0000256" key="10">
    <source>
        <dbReference type="ARBA" id="ARBA00023136"/>
    </source>
</evidence>
<evidence type="ECO:0000256" key="9">
    <source>
        <dbReference type="ARBA" id="ARBA00023012"/>
    </source>
</evidence>
<feature type="region of interest" description="Disordered" evidence="11">
    <location>
        <begin position="89"/>
        <end position="117"/>
    </location>
</feature>
<evidence type="ECO:0000256" key="2">
    <source>
        <dbReference type="ARBA" id="ARBA00004236"/>
    </source>
</evidence>
<evidence type="ECO:0000256" key="6">
    <source>
        <dbReference type="ARBA" id="ARBA00022692"/>
    </source>
</evidence>
<keyword evidence="5" id="KW-0808">Transferase</keyword>
<dbReference type="InterPro" id="IPR004358">
    <property type="entry name" value="Sig_transdc_His_kin-like_C"/>
</dbReference>
<dbReference type="PANTHER" id="PTHR45436:SF5">
    <property type="entry name" value="SENSOR HISTIDINE KINASE TRCS"/>
    <property type="match status" value="1"/>
</dbReference>
<proteinExistence type="predicted"/>
<dbReference type="Pfam" id="PF02518">
    <property type="entry name" value="HATPase_c"/>
    <property type="match status" value="1"/>
</dbReference>
<keyword evidence="14" id="KW-1185">Reference proteome</keyword>
<comment type="caution">
    <text evidence="13">The sequence shown here is derived from an EMBL/GenBank/DDBJ whole genome shotgun (WGS) entry which is preliminary data.</text>
</comment>
<sequence length="528" mass="56271">MKLSTRIALAVGITVPLLVLGAGWLLVQLVAADLHTQQDAHLRERAAMVARNARGLLRAVATDRAPAVERARERGLYNSALDVGIRLLGPDGTASGGPQPDASVPLPDDAPEPITVRDGDTSWRALSVRITGRRNGVDGTLWLFSPDTTSDEQLGVVRTRVLTVAGVTAPLAGLLAGAVATRATRPLRHLQQRTSGLDPRSTSTRLEHAPTGIAEVDDLARTLQTVLARYDEQAARTAEGLATARSFSAAASHELRTPLMSMRTNLDILADHPDIAVDDRAEVLDDLRKEHERLLGLLMMLRELGRGDLVETDTFGPVDLTEIAEASIAALRRRHPETSFALDCEPVPALHGWEPGLRTIVDNLLVNAVLHGRDEARPAQVAVALRAGAERDGRCAAVLTVDDQGPGIPDAARESVFERFHRGPCSPGSGLGLTLVAQQVALHRGRIRVLDGPDGTGTRFEVRLPVRDAGSGGGPDGQGGPGDGGDGGVGVGPPPPRRDWMIETAAHPRSLERPADSRRPQGFHKERS</sequence>
<dbReference type="SMART" id="SM00388">
    <property type="entry name" value="HisKA"/>
    <property type="match status" value="1"/>
</dbReference>
<dbReference type="RefSeq" id="WP_138057104.1">
    <property type="nucleotide sequence ID" value="NZ_VAWE01000001.1"/>
</dbReference>
<evidence type="ECO:0000313" key="13">
    <source>
        <dbReference type="EMBL" id="TLQ47825.1"/>
    </source>
</evidence>
<dbReference type="EC" id="2.7.13.3" evidence="3"/>
<dbReference type="Pfam" id="PF00512">
    <property type="entry name" value="HisKA"/>
    <property type="match status" value="1"/>
</dbReference>
<dbReference type="CDD" id="cd00075">
    <property type="entry name" value="HATPase"/>
    <property type="match status" value="1"/>
</dbReference>
<feature type="compositionally biased region" description="Basic and acidic residues" evidence="11">
    <location>
        <begin position="509"/>
        <end position="528"/>
    </location>
</feature>
<keyword evidence="8" id="KW-1133">Transmembrane helix</keyword>
<keyword evidence="4" id="KW-0597">Phosphoprotein</keyword>
<evidence type="ECO:0000256" key="3">
    <source>
        <dbReference type="ARBA" id="ARBA00012438"/>
    </source>
</evidence>
<evidence type="ECO:0000256" key="7">
    <source>
        <dbReference type="ARBA" id="ARBA00022777"/>
    </source>
</evidence>
<keyword evidence="10" id="KW-0472">Membrane</keyword>
<dbReference type="Gene3D" id="1.10.287.130">
    <property type="match status" value="1"/>
</dbReference>
<dbReference type="InterPro" id="IPR005467">
    <property type="entry name" value="His_kinase_dom"/>
</dbReference>
<evidence type="ECO:0000313" key="14">
    <source>
        <dbReference type="Proteomes" id="UP000305921"/>
    </source>
</evidence>